<dbReference type="AlphaFoldDB" id="A0A7S1ZYE5"/>
<reference evidence="3" key="1">
    <citation type="submission" date="2021-01" db="EMBL/GenBank/DDBJ databases">
        <authorList>
            <person name="Corre E."/>
            <person name="Pelletier E."/>
            <person name="Niang G."/>
            <person name="Scheremetjew M."/>
            <person name="Finn R."/>
            <person name="Kale V."/>
            <person name="Holt S."/>
            <person name="Cochrane G."/>
            <person name="Meng A."/>
            <person name="Brown T."/>
            <person name="Cohen L."/>
        </authorList>
    </citation>
    <scope>NUCLEOTIDE SEQUENCE</scope>
    <source>
        <strain evidence="3">Grunow 1884</strain>
    </source>
</reference>
<name>A0A7S1ZYE5_TRICV</name>
<dbReference type="GO" id="GO:0034553">
    <property type="term" value="P:mitochondrial respiratory chain complex II assembly"/>
    <property type="evidence" value="ECO:0007669"/>
    <property type="project" value="InterPro"/>
</dbReference>
<dbReference type="PANTHER" id="PTHR13675:SF1">
    <property type="entry name" value="SUCCINATE DEHYDROGENASE ASSEMBLY FACTOR 1, MITOCHONDRIAL"/>
    <property type="match status" value="1"/>
</dbReference>
<accession>A0A7S1ZYE5</accession>
<protein>
    <submittedName>
        <fullName evidence="3">Uncharacterized protein</fullName>
    </submittedName>
</protein>
<dbReference type="EMBL" id="HBGO01028644">
    <property type="protein sequence ID" value="CAD9352441.1"/>
    <property type="molecule type" value="Transcribed_RNA"/>
</dbReference>
<dbReference type="GO" id="GO:0005739">
    <property type="term" value="C:mitochondrion"/>
    <property type="evidence" value="ECO:0007669"/>
    <property type="project" value="UniProtKB-SubCell"/>
</dbReference>
<sequence>MASPARLSGLQRQVLALYRSVLREAARKDRSAASNRNDGGEYFLVLLSTDKCPSSPPGDATTTSYARSEFRKKAASIPRNDFRTIEHMIRWGQKQIKLLRMPGVSFVGSPNARRSV</sequence>
<evidence type="ECO:0000256" key="1">
    <source>
        <dbReference type="ARBA" id="ARBA00004173"/>
    </source>
</evidence>
<keyword evidence="2" id="KW-0496">Mitochondrion</keyword>
<dbReference type="PANTHER" id="PTHR13675">
    <property type="entry name" value="LYR MOTIF-CONTAINING PROTEIN 2"/>
    <property type="match status" value="1"/>
</dbReference>
<evidence type="ECO:0000256" key="2">
    <source>
        <dbReference type="ARBA" id="ARBA00023128"/>
    </source>
</evidence>
<comment type="subcellular location">
    <subcellularLocation>
        <location evidence="1">Mitochondrion</location>
    </subcellularLocation>
</comment>
<evidence type="ECO:0000313" key="3">
    <source>
        <dbReference type="EMBL" id="CAD9352441.1"/>
    </source>
</evidence>
<organism evidence="3">
    <name type="scientific">Trieres chinensis</name>
    <name type="common">Marine centric diatom</name>
    <name type="synonym">Odontella sinensis</name>
    <dbReference type="NCBI Taxonomy" id="1514140"/>
    <lineage>
        <taxon>Eukaryota</taxon>
        <taxon>Sar</taxon>
        <taxon>Stramenopiles</taxon>
        <taxon>Ochrophyta</taxon>
        <taxon>Bacillariophyta</taxon>
        <taxon>Mediophyceae</taxon>
        <taxon>Biddulphiophycidae</taxon>
        <taxon>Eupodiscales</taxon>
        <taxon>Parodontellaceae</taxon>
        <taxon>Trieres</taxon>
    </lineage>
</organism>
<dbReference type="CDD" id="cd20268">
    <property type="entry name" value="Complex1_LYR_SDHAF1_LYRM8"/>
    <property type="match status" value="1"/>
</dbReference>
<gene>
    <name evidence="3" type="ORF">OSIN01602_LOCUS16485</name>
</gene>
<dbReference type="InterPro" id="IPR045295">
    <property type="entry name" value="Complex1_LYR_SDHAF1_LYRM8"/>
</dbReference>
<proteinExistence type="predicted"/>